<dbReference type="InterPro" id="IPR036249">
    <property type="entry name" value="Thioredoxin-like_sf"/>
</dbReference>
<protein>
    <submittedName>
        <fullName evidence="4">Glutathione peroxidase</fullName>
    </submittedName>
</protein>
<dbReference type="SUPFAM" id="SSF52833">
    <property type="entry name" value="Thioredoxin-like"/>
    <property type="match status" value="1"/>
</dbReference>
<evidence type="ECO:0000313" key="4">
    <source>
        <dbReference type="EMBL" id="JAP77162.1"/>
    </source>
</evidence>
<proteinExistence type="inferred from homology"/>
<name>A0A131YFB2_RHIAP</name>
<organism evidence="4">
    <name type="scientific">Rhipicephalus appendiculatus</name>
    <name type="common">Brown ear tick</name>
    <dbReference type="NCBI Taxonomy" id="34631"/>
    <lineage>
        <taxon>Eukaryota</taxon>
        <taxon>Metazoa</taxon>
        <taxon>Ecdysozoa</taxon>
        <taxon>Arthropoda</taxon>
        <taxon>Chelicerata</taxon>
        <taxon>Arachnida</taxon>
        <taxon>Acari</taxon>
        <taxon>Parasitiformes</taxon>
        <taxon>Ixodida</taxon>
        <taxon>Ixodoidea</taxon>
        <taxon>Ixodidae</taxon>
        <taxon>Rhipicephalinae</taxon>
        <taxon>Rhipicephalus</taxon>
        <taxon>Rhipicephalus</taxon>
    </lineage>
</organism>
<keyword evidence="3" id="KW-0560">Oxidoreductase</keyword>
<dbReference type="PROSITE" id="PS51355">
    <property type="entry name" value="GLUTATHIONE_PEROXID_3"/>
    <property type="match status" value="1"/>
</dbReference>
<dbReference type="InterPro" id="IPR000889">
    <property type="entry name" value="Glutathione_peroxidase"/>
</dbReference>
<dbReference type="GO" id="GO:0006979">
    <property type="term" value="P:response to oxidative stress"/>
    <property type="evidence" value="ECO:0007669"/>
    <property type="project" value="InterPro"/>
</dbReference>
<keyword evidence="2 4" id="KW-0575">Peroxidase</keyword>
<evidence type="ECO:0000256" key="1">
    <source>
        <dbReference type="ARBA" id="ARBA00006926"/>
    </source>
</evidence>
<accession>A0A131YFB2</accession>
<dbReference type="EMBL" id="GEDV01011395">
    <property type="protein sequence ID" value="JAP77162.1"/>
    <property type="molecule type" value="Transcribed_RNA"/>
</dbReference>
<reference evidence="4" key="1">
    <citation type="journal article" date="2016" name="Ticks Tick Borne Dis.">
        <title>De novo assembly and annotation of the salivary gland transcriptome of Rhipicephalus appendiculatus male and female ticks during blood feeding.</title>
        <authorList>
            <person name="de Castro M.H."/>
            <person name="de Klerk D."/>
            <person name="Pienaar R."/>
            <person name="Latif A.A."/>
            <person name="Rees D.J."/>
            <person name="Mans B.J."/>
        </authorList>
    </citation>
    <scope>NUCLEOTIDE SEQUENCE</scope>
    <source>
        <tissue evidence="4">Salivary glands</tissue>
    </source>
</reference>
<evidence type="ECO:0000256" key="2">
    <source>
        <dbReference type="ARBA" id="ARBA00022559"/>
    </source>
</evidence>
<comment type="similarity">
    <text evidence="1">Belongs to the glutathione peroxidase family.</text>
</comment>
<dbReference type="AlphaFoldDB" id="A0A131YFB2"/>
<dbReference type="Gene3D" id="3.40.30.10">
    <property type="entry name" value="Glutaredoxin"/>
    <property type="match status" value="1"/>
</dbReference>
<dbReference type="GO" id="GO:0004601">
    <property type="term" value="F:peroxidase activity"/>
    <property type="evidence" value="ECO:0007669"/>
    <property type="project" value="UniProtKB-KW"/>
</dbReference>
<dbReference type="PANTHER" id="PTHR11592">
    <property type="entry name" value="GLUTATHIONE PEROXIDASE"/>
    <property type="match status" value="1"/>
</dbReference>
<dbReference type="PANTHER" id="PTHR11592:SF78">
    <property type="entry name" value="GLUTATHIONE PEROXIDASE"/>
    <property type="match status" value="1"/>
</dbReference>
<sequence>MDVNGDTQHPLFELLKSHCPSPVSKFRPRDRLFYTPQDNNDIRWNFEKILVDRNGTPLRRYEPGFLPVDITSDIEAVINGGRLPPIDN</sequence>
<evidence type="ECO:0000256" key="3">
    <source>
        <dbReference type="ARBA" id="ARBA00023002"/>
    </source>
</evidence>